<dbReference type="RefSeq" id="WP_210894676.1">
    <property type="nucleotide sequence ID" value="NZ_JAGPYQ010000004.1"/>
</dbReference>
<reference evidence="1 2" key="1">
    <citation type="submission" date="2021-04" db="EMBL/GenBank/DDBJ databases">
        <authorList>
            <person name="Tang X."/>
            <person name="Zhou X."/>
            <person name="Chen X."/>
            <person name="Cernava T."/>
            <person name="Zhang C."/>
        </authorList>
    </citation>
    <scope>NUCLEOTIDE SEQUENCE [LARGE SCALE GENOMIC DNA]</scope>
    <source>
        <strain evidence="1 2">BH-SS-21</strain>
        <plasmid evidence="1">p1</plasmid>
    </source>
</reference>
<keyword evidence="1" id="KW-0614">Plasmid</keyword>
<proteinExistence type="predicted"/>
<organism evidence="1 2">
    <name type="scientific">Streptomyces liliiviolaceus</name>
    <dbReference type="NCBI Taxonomy" id="2823109"/>
    <lineage>
        <taxon>Bacteria</taxon>
        <taxon>Bacillati</taxon>
        <taxon>Actinomycetota</taxon>
        <taxon>Actinomycetes</taxon>
        <taxon>Kitasatosporales</taxon>
        <taxon>Streptomycetaceae</taxon>
        <taxon>Streptomyces</taxon>
    </lineage>
</organism>
<dbReference type="AlphaFoldDB" id="A0A940Y6Y9"/>
<evidence type="ECO:0000313" key="1">
    <source>
        <dbReference type="EMBL" id="MBQ0855708.1"/>
    </source>
</evidence>
<sequence length="142" mass="15527">MSESAFEYRQARAEYGSTCADPRDLAHYLNRISLDAQSLRHGLAEAITHVFRGTAAPNAGTAELPYPADRVERALFDDSMQSVKQLLVADPALAASLRHTMRLLEDAAEAARLVRVLLERPDEETAMERLTSEADFGPAGGN</sequence>
<protein>
    <submittedName>
        <fullName evidence="1">Uncharacterized protein</fullName>
    </submittedName>
</protein>
<comment type="caution">
    <text evidence="1">The sequence shown here is derived from an EMBL/GenBank/DDBJ whole genome shotgun (WGS) entry which is preliminary data.</text>
</comment>
<geneLocation type="plasmid" evidence="1">
    <name>p1</name>
</geneLocation>
<dbReference type="EMBL" id="JAGPYQ010000004">
    <property type="protein sequence ID" value="MBQ0855708.1"/>
    <property type="molecule type" value="Genomic_DNA"/>
</dbReference>
<evidence type="ECO:0000313" key="2">
    <source>
        <dbReference type="Proteomes" id="UP000677413"/>
    </source>
</evidence>
<gene>
    <name evidence="1" type="ORF">J8N05_46990</name>
</gene>
<name>A0A940Y6Y9_9ACTN</name>
<accession>A0A940Y6Y9</accession>
<keyword evidence="2" id="KW-1185">Reference proteome</keyword>
<dbReference type="Proteomes" id="UP000677413">
    <property type="component" value="Unassembled WGS sequence"/>
</dbReference>